<dbReference type="InterPro" id="IPR000601">
    <property type="entry name" value="PKD_dom"/>
</dbReference>
<dbReference type="AlphaFoldDB" id="A0A836B7B3"/>
<dbReference type="Pfam" id="PF17517">
    <property type="entry name" value="IgGFc_binding"/>
    <property type="match status" value="1"/>
</dbReference>
<organism evidence="2 3">
    <name type="scientific">Chlamydomonas schloesseri</name>
    <dbReference type="NCBI Taxonomy" id="2026947"/>
    <lineage>
        <taxon>Eukaryota</taxon>
        <taxon>Viridiplantae</taxon>
        <taxon>Chlorophyta</taxon>
        <taxon>core chlorophytes</taxon>
        <taxon>Chlorophyceae</taxon>
        <taxon>CS clade</taxon>
        <taxon>Chlamydomonadales</taxon>
        <taxon>Chlamydomonadaceae</taxon>
        <taxon>Chlamydomonas</taxon>
    </lineage>
</organism>
<keyword evidence="3" id="KW-1185">Reference proteome</keyword>
<dbReference type="CDD" id="cd00146">
    <property type="entry name" value="PKD"/>
    <property type="match status" value="1"/>
</dbReference>
<dbReference type="Pfam" id="PF00801">
    <property type="entry name" value="PKD"/>
    <property type="match status" value="1"/>
</dbReference>
<dbReference type="SUPFAM" id="SSF49299">
    <property type="entry name" value="PKD domain"/>
    <property type="match status" value="2"/>
</dbReference>
<dbReference type="PROSITE" id="PS51257">
    <property type="entry name" value="PROKAR_LIPOPROTEIN"/>
    <property type="match status" value="1"/>
</dbReference>
<comment type="caution">
    <text evidence="2">The sequence shown here is derived from an EMBL/GenBank/DDBJ whole genome shotgun (WGS) entry which is preliminary data.</text>
</comment>
<gene>
    <name evidence="2" type="ORF">HYH02_005335</name>
</gene>
<feature type="domain" description="PKD" evidence="1">
    <location>
        <begin position="549"/>
        <end position="604"/>
    </location>
</feature>
<name>A0A836B7B3_9CHLO</name>
<dbReference type="PROSITE" id="PS50093">
    <property type="entry name" value="PKD"/>
    <property type="match status" value="2"/>
</dbReference>
<evidence type="ECO:0000313" key="2">
    <source>
        <dbReference type="EMBL" id="KAG2449812.1"/>
    </source>
</evidence>
<dbReference type="InterPro" id="IPR035986">
    <property type="entry name" value="PKD_dom_sf"/>
</dbReference>
<protein>
    <recommendedName>
        <fullName evidence="1">PKD domain-containing protein</fullName>
    </recommendedName>
</protein>
<dbReference type="EMBL" id="JAEHOD010000013">
    <property type="protein sequence ID" value="KAG2449812.1"/>
    <property type="molecule type" value="Genomic_DNA"/>
</dbReference>
<evidence type="ECO:0000313" key="3">
    <source>
        <dbReference type="Proteomes" id="UP000613740"/>
    </source>
</evidence>
<dbReference type="InterPro" id="IPR013783">
    <property type="entry name" value="Ig-like_fold"/>
</dbReference>
<evidence type="ECO:0000259" key="1">
    <source>
        <dbReference type="PROSITE" id="PS50093"/>
    </source>
</evidence>
<dbReference type="Proteomes" id="UP000613740">
    <property type="component" value="Unassembled WGS sequence"/>
</dbReference>
<dbReference type="PANTHER" id="PTHR46534:SF1">
    <property type="entry name" value="IGGFC-BINDING PROTEIN N-TERMINAL DOMAIN-CONTAINING PROTEIN"/>
    <property type="match status" value="1"/>
</dbReference>
<reference evidence="2" key="1">
    <citation type="journal article" date="2020" name="bioRxiv">
        <title>Comparative genomics of Chlamydomonas.</title>
        <authorList>
            <person name="Craig R.J."/>
            <person name="Hasan A.R."/>
            <person name="Ness R.W."/>
            <person name="Keightley P.D."/>
        </authorList>
    </citation>
    <scope>NUCLEOTIDE SEQUENCE</scope>
    <source>
        <strain evidence="2">CCAP 11/173</strain>
    </source>
</reference>
<accession>A0A836B7B3</accession>
<feature type="domain" description="PKD" evidence="1">
    <location>
        <begin position="456"/>
        <end position="515"/>
    </location>
</feature>
<sequence length="779" mass="78992">MMSEAKFGPTHNGNNINLVTVTGICSGAGCGISVSFPNCPVGVCPAAPVNLVSTGATTSEGDLILSTNIVFSGVAGGVTGPTAGLYNGNAIRMTATSGVAVVATSSQEVSGDSSVVFPIEALGTDYIVGAPQSGPQSIILPPYASFLMLATSSLTTADLTGLALSGTQPFAAIVGNQCGNVPDTTVPACDLMFEQLPATVVWGTRFPSPTVPQRAETWYKLVPSEAGTMISLDGGPAPQGCSAAASYGPTAPCYFSLQGGTFHVIDTSAPALLLMLSPGGNFNSDESDPFLSQVPHIGEFQSTYMFVVPTAYGDSGPLTAYVSIAFLGSAADRIMLIDGTPGSSISWTWDELVIGPDTFQFATGSAGPGTYLMTQDSGIRFSLQVSMHGRRIGFGFTPGLVLPPRFNVPPAIPDPVTVSPGCMVAMTDGLGAAVTAIVATATDAFGNLYSVTIVWGDGATDTVTFGAPTGLQTGITATHRYTSAATYTITAFATDTLGASSVPVPATCSVTVTNAAPTISGPVSLSLGCDTILPSEGTITASVDASDINGNLISVVFNWGDGTLPTIVSFTATGSKAGISATHTYSGAGIYVVTATAEDELGATSPPVLSCLLYVSDASSVTGGGWIQSPAGALVAQSSPTGKASIDVSLPGSPAAAGNVGFVFNVPAAGSTTHNLIFKATAIQRLFTVAGWRAIVWGVGTINSVGSYAFQASITDGAIRPGGKGAQPDRFRIRITEPSSNNVVYDNGLAVARRACPLHPWGAATLTPAESRQLECKGL</sequence>
<dbReference type="OrthoDB" id="5945029at2759"/>
<proteinExistence type="predicted"/>
<dbReference type="PANTHER" id="PTHR46534">
    <property type="entry name" value="IGGFC_BINDING DOMAIN-CONTAINING PROTEIN"/>
    <property type="match status" value="1"/>
</dbReference>
<dbReference type="Gene3D" id="2.60.40.10">
    <property type="entry name" value="Immunoglobulins"/>
    <property type="match status" value="2"/>
</dbReference>
<dbReference type="InterPro" id="IPR035234">
    <property type="entry name" value="IgGFc-bd_N"/>
</dbReference>